<gene>
    <name evidence="1" type="ORF">S12H4_56943</name>
</gene>
<accession>X1URT2</accession>
<name>X1URT2_9ZZZZ</name>
<dbReference type="EMBL" id="BARW01036741">
    <property type="protein sequence ID" value="GAJ20218.1"/>
    <property type="molecule type" value="Genomic_DNA"/>
</dbReference>
<comment type="caution">
    <text evidence="1">The sequence shown here is derived from an EMBL/GenBank/DDBJ whole genome shotgun (WGS) entry which is preliminary data.</text>
</comment>
<sequence length="56" mass="6476">MFLTPHWQQNLWTGGSQRAQAVTITSSQDNTFINLFFKRYDTSPPFHKPLGVIVPR</sequence>
<organism evidence="1">
    <name type="scientific">marine sediment metagenome</name>
    <dbReference type="NCBI Taxonomy" id="412755"/>
    <lineage>
        <taxon>unclassified sequences</taxon>
        <taxon>metagenomes</taxon>
        <taxon>ecological metagenomes</taxon>
    </lineage>
</organism>
<reference evidence="1" key="1">
    <citation type="journal article" date="2014" name="Front. Microbiol.">
        <title>High frequency of phylogenetically diverse reductive dehalogenase-homologous genes in deep subseafloor sedimentary metagenomes.</title>
        <authorList>
            <person name="Kawai M."/>
            <person name="Futagami T."/>
            <person name="Toyoda A."/>
            <person name="Takaki Y."/>
            <person name="Nishi S."/>
            <person name="Hori S."/>
            <person name="Arai W."/>
            <person name="Tsubouchi T."/>
            <person name="Morono Y."/>
            <person name="Uchiyama I."/>
            <person name="Ito T."/>
            <person name="Fujiyama A."/>
            <person name="Inagaki F."/>
            <person name="Takami H."/>
        </authorList>
    </citation>
    <scope>NUCLEOTIDE SEQUENCE</scope>
    <source>
        <strain evidence="1">Expedition CK06-06</strain>
    </source>
</reference>
<proteinExistence type="predicted"/>
<feature type="non-terminal residue" evidence="1">
    <location>
        <position position="56"/>
    </location>
</feature>
<protein>
    <submittedName>
        <fullName evidence="1">Uncharacterized protein</fullName>
    </submittedName>
</protein>
<evidence type="ECO:0000313" key="1">
    <source>
        <dbReference type="EMBL" id="GAJ20218.1"/>
    </source>
</evidence>
<dbReference type="AlphaFoldDB" id="X1URT2"/>